<dbReference type="RefSeq" id="WP_012389479.1">
    <property type="nucleotide sequence ID" value="NC_010602.1"/>
</dbReference>
<protein>
    <submittedName>
        <fullName evidence="1">Uncharacterized protein</fullName>
    </submittedName>
</protein>
<proteinExistence type="predicted"/>
<accession>B0SLN2</accession>
<name>B0SLN2_LEPBP</name>
<dbReference type="HOGENOM" id="CLU_473925_0_0_12"/>
<keyword evidence="2" id="KW-1185">Reference proteome</keyword>
<reference evidence="1 2" key="1">
    <citation type="journal article" date="2008" name="PLoS ONE">
        <title>Genome sequence of the saprophyte Leptospira biflexa provides insights into the evolution of Leptospira and the pathogenesis of leptospirosis.</title>
        <authorList>
            <person name="Picardeau M."/>
            <person name="Bulach D.M."/>
            <person name="Bouchier C."/>
            <person name="Zuerner R.L."/>
            <person name="Zidane N."/>
            <person name="Wilson P.J."/>
            <person name="Creno S."/>
            <person name="Kuczek E.S."/>
            <person name="Bommezzadri S."/>
            <person name="Davis J.C."/>
            <person name="McGrath A."/>
            <person name="Johnson M.J."/>
            <person name="Boursaux-Eude C."/>
            <person name="Seemann T."/>
            <person name="Rouy Z."/>
            <person name="Coppel R.L."/>
            <person name="Rood J.I."/>
            <person name="Lajus A."/>
            <person name="Davies J.K."/>
            <person name="Medigue C."/>
            <person name="Adler B."/>
        </authorList>
    </citation>
    <scope>NUCLEOTIDE SEQUENCE [LARGE SCALE GENOMIC DNA]</scope>
    <source>
        <strain evidence="2">Patoc 1 / ATCC 23582 / Paris</strain>
    </source>
</reference>
<dbReference type="Proteomes" id="UP000001847">
    <property type="component" value="Chromosome I"/>
</dbReference>
<sequence length="575" mass="63592">MNRIVLLILLSILSFQCRIFKPSNLDPTEDLGSLQSLLRFLALADAYNTQSQTVLFMKFADSNGTPYVNGIIEYSVYNEADENGIQISPYGESGNVQSYTATLDASGRAFIFFSERGIANIILKDSSNNFVGSVSFRIYNGITKQSFSILSRNGDAQFILEDLANYRNRLASYESFVPLGSANGRQFIYLQVPRTYFGINDFVSDGYIASSADGENYDLVTKIDGVTLERKVTYETILEISKPVFNGYEYVFFLSEEKRDYPTIANYQSNRNLALRISAFFPPAASSVTSLSLDSNLFLFRDTNFPWMYPVFYFGNGRYLITPTLYTAVEVTPILLHSDFSVNQNMVSGFSCSLADSTRNSVGFQLVTIGGTEYLQCPNSSFPIPSQSIEVRSINGNGLENRAVTFDATPQSFDSYPIFVRGKFVATFGATPIGYTFNSENYLLSSPTLTRSSTPISGFTSFLNNGNTSSILRSVKSSGNADYFLLSTVPSFVTPTIEIFRSTDGLSSVSPIPSLPSLYSTSISNPEQIQSANGKLNYSYSISAGIGIGSLPVYLTYFTRDDGTWEDLPKLIKIR</sequence>
<dbReference type="STRING" id="456481.LEPBI_I2537"/>
<gene>
    <name evidence="1" type="ordered locus">LEPBI_I2537</name>
</gene>
<dbReference type="EMBL" id="CP000786">
    <property type="protein sequence ID" value="ABZ98618.1"/>
    <property type="molecule type" value="Genomic_DNA"/>
</dbReference>
<evidence type="ECO:0000313" key="1">
    <source>
        <dbReference type="EMBL" id="ABZ98618.1"/>
    </source>
</evidence>
<dbReference type="KEGG" id="lbi:LEPBI_I2537"/>
<evidence type="ECO:0000313" key="2">
    <source>
        <dbReference type="Proteomes" id="UP000001847"/>
    </source>
</evidence>
<organism evidence="1 2">
    <name type="scientific">Leptospira biflexa serovar Patoc (strain Patoc 1 / ATCC 23582 / Paris)</name>
    <dbReference type="NCBI Taxonomy" id="456481"/>
    <lineage>
        <taxon>Bacteria</taxon>
        <taxon>Pseudomonadati</taxon>
        <taxon>Spirochaetota</taxon>
        <taxon>Spirochaetia</taxon>
        <taxon>Leptospirales</taxon>
        <taxon>Leptospiraceae</taxon>
        <taxon>Leptospira</taxon>
    </lineage>
</organism>
<dbReference type="AlphaFoldDB" id="B0SLN2"/>
<dbReference type="BioCyc" id="LBIF456481:LEPBI_RS12485-MONOMER"/>
<dbReference type="OrthoDB" id="340492at2"/>